<dbReference type="PANTHER" id="PTHR46148">
    <property type="entry name" value="CHROMO DOMAIN-CONTAINING PROTEIN"/>
    <property type="match status" value="1"/>
</dbReference>
<organism evidence="2 3">
    <name type="scientific">Gossypium australe</name>
    <dbReference type="NCBI Taxonomy" id="47621"/>
    <lineage>
        <taxon>Eukaryota</taxon>
        <taxon>Viridiplantae</taxon>
        <taxon>Streptophyta</taxon>
        <taxon>Embryophyta</taxon>
        <taxon>Tracheophyta</taxon>
        <taxon>Spermatophyta</taxon>
        <taxon>Magnoliopsida</taxon>
        <taxon>eudicotyledons</taxon>
        <taxon>Gunneridae</taxon>
        <taxon>Pentapetalae</taxon>
        <taxon>rosids</taxon>
        <taxon>malvids</taxon>
        <taxon>Malvales</taxon>
        <taxon>Malvaceae</taxon>
        <taxon>Malvoideae</taxon>
        <taxon>Gossypium</taxon>
    </lineage>
</organism>
<gene>
    <name evidence="2" type="ORF">EPI10_007231</name>
</gene>
<dbReference type="InterPro" id="IPR056924">
    <property type="entry name" value="SH3_Tf2-1"/>
</dbReference>
<dbReference type="PANTHER" id="PTHR46148:SF44">
    <property type="entry name" value="GAG-POL POLYPROTEIN"/>
    <property type="match status" value="1"/>
</dbReference>
<evidence type="ECO:0000313" key="3">
    <source>
        <dbReference type="Proteomes" id="UP000325315"/>
    </source>
</evidence>
<dbReference type="OrthoDB" id="996762at2759"/>
<reference evidence="3" key="1">
    <citation type="journal article" date="2019" name="Plant Biotechnol. J.">
        <title>Genome sequencing of the Australian wild diploid species Gossypium australe highlights disease resistance and delayed gland morphogenesis.</title>
        <authorList>
            <person name="Cai Y."/>
            <person name="Cai X."/>
            <person name="Wang Q."/>
            <person name="Wang P."/>
            <person name="Zhang Y."/>
            <person name="Cai C."/>
            <person name="Xu Y."/>
            <person name="Wang K."/>
            <person name="Zhou Z."/>
            <person name="Wang C."/>
            <person name="Geng S."/>
            <person name="Li B."/>
            <person name="Dong Q."/>
            <person name="Hou Y."/>
            <person name="Wang H."/>
            <person name="Ai P."/>
            <person name="Liu Z."/>
            <person name="Yi F."/>
            <person name="Sun M."/>
            <person name="An G."/>
            <person name="Cheng J."/>
            <person name="Zhang Y."/>
            <person name="Shi Q."/>
            <person name="Xie Y."/>
            <person name="Shi X."/>
            <person name="Chang Y."/>
            <person name="Huang F."/>
            <person name="Chen Y."/>
            <person name="Hong S."/>
            <person name="Mi L."/>
            <person name="Sun Q."/>
            <person name="Zhang L."/>
            <person name="Zhou B."/>
            <person name="Peng R."/>
            <person name="Zhang X."/>
            <person name="Liu F."/>
        </authorList>
    </citation>
    <scope>NUCLEOTIDE SEQUENCE [LARGE SCALE GENOMIC DNA]</scope>
    <source>
        <strain evidence="3">cv. PA1801</strain>
    </source>
</reference>
<accession>A0A5B6WTF9</accession>
<evidence type="ECO:0000259" key="1">
    <source>
        <dbReference type="Pfam" id="PF24626"/>
    </source>
</evidence>
<dbReference type="GO" id="GO:0003676">
    <property type="term" value="F:nucleic acid binding"/>
    <property type="evidence" value="ECO:0007669"/>
    <property type="project" value="InterPro"/>
</dbReference>
<feature type="domain" description="Tf2-1-like SH3-like" evidence="1">
    <location>
        <begin position="91"/>
        <end position="155"/>
    </location>
</feature>
<keyword evidence="3" id="KW-1185">Reference proteome</keyword>
<dbReference type="InterPro" id="IPR036397">
    <property type="entry name" value="RNaseH_sf"/>
</dbReference>
<proteinExistence type="predicted"/>
<protein>
    <submittedName>
        <fullName evidence="2">Retrotransposon gag protein</fullName>
    </submittedName>
</protein>
<name>A0A5B6WTF9_9ROSI</name>
<dbReference type="Proteomes" id="UP000325315">
    <property type="component" value="Unassembled WGS sequence"/>
</dbReference>
<sequence>MLRCCIIEFKVSWEKYLSLAEFSYINSYQSSIKMTPFEALYGCKCKTPLYWLELSEKKKVITDLIKKTEDKVWIIRDCFKVASGLIEFQIGEKVFLKVSAWNKVVWFGRKGKLSPRFLGPYEIIEKIGPVVYRLAFPQELKKIDDVFHVSMLRQYTNLTNTSVWHPMSHQINPKQIVAPNAINKLTPSVSSVKPK</sequence>
<dbReference type="Gene3D" id="3.30.420.10">
    <property type="entry name" value="Ribonuclease H-like superfamily/Ribonuclease H"/>
    <property type="match status" value="1"/>
</dbReference>
<dbReference type="Pfam" id="PF24626">
    <property type="entry name" value="SH3_Tf2-1"/>
    <property type="match status" value="1"/>
</dbReference>
<evidence type="ECO:0000313" key="2">
    <source>
        <dbReference type="EMBL" id="KAA3485221.1"/>
    </source>
</evidence>
<comment type="caution">
    <text evidence="2">The sequence shown here is derived from an EMBL/GenBank/DDBJ whole genome shotgun (WGS) entry which is preliminary data.</text>
</comment>
<dbReference type="AlphaFoldDB" id="A0A5B6WTF9"/>
<dbReference type="EMBL" id="SMMG02000002">
    <property type="protein sequence ID" value="KAA3485221.1"/>
    <property type="molecule type" value="Genomic_DNA"/>
</dbReference>